<dbReference type="EMBL" id="JAPDMQ010000301">
    <property type="protein sequence ID" value="KAK0527680.1"/>
    <property type="molecule type" value="Genomic_DNA"/>
</dbReference>
<evidence type="ECO:0000313" key="4">
    <source>
        <dbReference type="Proteomes" id="UP001176521"/>
    </source>
</evidence>
<feature type="signal peptide" evidence="2">
    <location>
        <begin position="1"/>
        <end position="22"/>
    </location>
</feature>
<organism evidence="3 4">
    <name type="scientific">Tilletia horrida</name>
    <dbReference type="NCBI Taxonomy" id="155126"/>
    <lineage>
        <taxon>Eukaryota</taxon>
        <taxon>Fungi</taxon>
        <taxon>Dikarya</taxon>
        <taxon>Basidiomycota</taxon>
        <taxon>Ustilaginomycotina</taxon>
        <taxon>Exobasidiomycetes</taxon>
        <taxon>Tilletiales</taxon>
        <taxon>Tilletiaceae</taxon>
        <taxon>Tilletia</taxon>
    </lineage>
</organism>
<evidence type="ECO:0000256" key="2">
    <source>
        <dbReference type="SAM" id="SignalP"/>
    </source>
</evidence>
<dbReference type="AlphaFoldDB" id="A0AAN6GAE3"/>
<keyword evidence="2" id="KW-0732">Signal</keyword>
<sequence length="310" mass="34135">MSGTKTTKWCTFLALCADAILTYKTSRGHLHTFGADVFDSTGRPFELDINQWARTKPEDGLYMLTNVPFATSLPPTRRIAEIDEPNSSRAVPSEIDGTDPDMPSIRQTDASYNGIGVTFWRSMDKKSCKIKGYTYINRDLGWVPWETFLSFPPTTRYENWTCHDVGSLVAFDAIIGEQENDQPLKGVIRRLAYIADAPRNLQHALGVGGGGSDAQDRRAKLRYLHEKRARDNSSAASSSGDSSASLTDNTEKTSEPSTPTKTATEDHDDCVRGDAVFATPVQSDKGKAKAVDIEAPSPSAPRTSKRHRQD</sequence>
<proteinExistence type="predicted"/>
<accession>A0AAN6GAE3</accession>
<comment type="caution">
    <text evidence="3">The sequence shown here is derived from an EMBL/GenBank/DDBJ whole genome shotgun (WGS) entry which is preliminary data.</text>
</comment>
<feature type="compositionally biased region" description="Basic and acidic residues" evidence="1">
    <location>
        <begin position="263"/>
        <end position="272"/>
    </location>
</feature>
<gene>
    <name evidence="3" type="ORF">OC842_004786</name>
</gene>
<evidence type="ECO:0000256" key="1">
    <source>
        <dbReference type="SAM" id="MobiDB-lite"/>
    </source>
</evidence>
<keyword evidence="4" id="KW-1185">Reference proteome</keyword>
<evidence type="ECO:0000313" key="3">
    <source>
        <dbReference type="EMBL" id="KAK0527680.1"/>
    </source>
</evidence>
<dbReference type="Proteomes" id="UP001176521">
    <property type="component" value="Unassembled WGS sequence"/>
</dbReference>
<feature type="chain" id="PRO_5042930473" evidence="2">
    <location>
        <begin position="23"/>
        <end position="310"/>
    </location>
</feature>
<name>A0AAN6GAE3_9BASI</name>
<feature type="compositionally biased region" description="Low complexity" evidence="1">
    <location>
        <begin position="233"/>
        <end position="245"/>
    </location>
</feature>
<feature type="region of interest" description="Disordered" evidence="1">
    <location>
        <begin position="84"/>
        <end position="104"/>
    </location>
</feature>
<protein>
    <submittedName>
        <fullName evidence="3">Uncharacterized protein</fullName>
    </submittedName>
</protein>
<feature type="region of interest" description="Disordered" evidence="1">
    <location>
        <begin position="226"/>
        <end position="310"/>
    </location>
</feature>
<reference evidence="3" key="1">
    <citation type="journal article" date="2023" name="PhytoFront">
        <title>Draft Genome Resources of Seven Strains of Tilletia horrida, Causal Agent of Kernel Smut of Rice.</title>
        <authorList>
            <person name="Khanal S."/>
            <person name="Antony Babu S."/>
            <person name="Zhou X.G."/>
        </authorList>
    </citation>
    <scope>NUCLEOTIDE SEQUENCE</scope>
    <source>
        <strain evidence="3">TX3</strain>
    </source>
</reference>